<dbReference type="SUPFAM" id="SSF51735">
    <property type="entry name" value="NAD(P)-binding Rossmann-fold domains"/>
    <property type="match status" value="1"/>
</dbReference>
<protein>
    <recommendedName>
        <fullName evidence="5">2-dehydropantoate 2-reductase</fullName>
    </recommendedName>
</protein>
<dbReference type="Pfam" id="PF08546">
    <property type="entry name" value="ApbA_C"/>
    <property type="match status" value="1"/>
</dbReference>
<comment type="caution">
    <text evidence="3">The sequence shown here is derived from an EMBL/GenBank/DDBJ whole genome shotgun (WGS) entry which is preliminary data.</text>
</comment>
<dbReference type="Gene3D" id="3.40.50.720">
    <property type="entry name" value="NAD(P)-binding Rossmann-like Domain"/>
    <property type="match status" value="1"/>
</dbReference>
<dbReference type="EMBL" id="JANBPU010000037">
    <property type="protein sequence ID" value="KAJ1918816.1"/>
    <property type="molecule type" value="Genomic_DNA"/>
</dbReference>
<proteinExistence type="predicted"/>
<accession>A0A9W8DQN6</accession>
<dbReference type="InterPro" id="IPR008927">
    <property type="entry name" value="6-PGluconate_DH-like_C_sf"/>
</dbReference>
<dbReference type="PANTHER" id="PTHR21708:SF26">
    <property type="entry name" value="2-DEHYDROPANTOATE 2-REDUCTASE"/>
    <property type="match status" value="1"/>
</dbReference>
<evidence type="ECO:0000313" key="3">
    <source>
        <dbReference type="EMBL" id="KAJ1918816.1"/>
    </source>
</evidence>
<organism evidence="3 4">
    <name type="scientific">Mycoemilia scoparia</name>
    <dbReference type="NCBI Taxonomy" id="417184"/>
    <lineage>
        <taxon>Eukaryota</taxon>
        <taxon>Fungi</taxon>
        <taxon>Fungi incertae sedis</taxon>
        <taxon>Zoopagomycota</taxon>
        <taxon>Kickxellomycotina</taxon>
        <taxon>Kickxellomycetes</taxon>
        <taxon>Kickxellales</taxon>
        <taxon>Kickxellaceae</taxon>
        <taxon>Mycoemilia</taxon>
    </lineage>
</organism>
<reference evidence="3" key="1">
    <citation type="submission" date="2022-07" db="EMBL/GenBank/DDBJ databases">
        <title>Phylogenomic reconstructions and comparative analyses of Kickxellomycotina fungi.</title>
        <authorList>
            <person name="Reynolds N.K."/>
            <person name="Stajich J.E."/>
            <person name="Barry K."/>
            <person name="Grigoriev I.V."/>
            <person name="Crous P."/>
            <person name="Smith M.E."/>
        </authorList>
    </citation>
    <scope>NUCLEOTIDE SEQUENCE</scope>
    <source>
        <strain evidence="3">NBRC 100468</strain>
    </source>
</reference>
<sequence length="345" mass="37634">MSLTKSVGDSAMKVLFVGGGAVAGLYGWRMQLAGILTGVVCRSNYPKVRDSGYRIESKRWGNDVFRPDRVFSSIEEAARDGHSYDYVVVSTKALPGLTSPADTIEPLIKTNDTSIVIMQNGIGVEDPFVSRFVNNPIISTVSFVDVKQPEHGFISHGVNSNLIIGLCTGPESKVAADLAASALDKLNTAWGKADVPCIKAEDIQSYRWHKVVWNASFNPMSVISGGCTKNTMVAHPYFRKLILDVMEEVWDAAGKVCGRSFPPSGVFESAKAMFDHTVNAPTDVHPSMLLDYINNRPMEHEVILKNTISKAKACGASVPRLETIYGHILMLEQQKQKNNASVNGK</sequence>
<dbReference type="InterPro" id="IPR013332">
    <property type="entry name" value="KPR_N"/>
</dbReference>
<dbReference type="InterPro" id="IPR013752">
    <property type="entry name" value="KPA_reductase"/>
</dbReference>
<dbReference type="FunFam" id="1.10.1040.10:FF:000017">
    <property type="entry name" value="2-dehydropantoate 2-reductase"/>
    <property type="match status" value="1"/>
</dbReference>
<keyword evidence="4" id="KW-1185">Reference proteome</keyword>
<feature type="domain" description="Ketopantoate reductase N-terminal" evidence="1">
    <location>
        <begin position="15"/>
        <end position="165"/>
    </location>
</feature>
<evidence type="ECO:0000259" key="2">
    <source>
        <dbReference type="Pfam" id="PF08546"/>
    </source>
</evidence>
<gene>
    <name evidence="3" type="ORF">H4219_002355</name>
</gene>
<dbReference type="SUPFAM" id="SSF48179">
    <property type="entry name" value="6-phosphogluconate dehydrogenase C-terminal domain-like"/>
    <property type="match status" value="1"/>
</dbReference>
<dbReference type="InterPro" id="IPR013328">
    <property type="entry name" value="6PGD_dom2"/>
</dbReference>
<dbReference type="Proteomes" id="UP001150538">
    <property type="component" value="Unassembled WGS sequence"/>
</dbReference>
<dbReference type="PANTHER" id="PTHR21708">
    <property type="entry name" value="PROBABLE 2-DEHYDROPANTOATE 2-REDUCTASE"/>
    <property type="match status" value="1"/>
</dbReference>
<dbReference type="AlphaFoldDB" id="A0A9W8DQN6"/>
<dbReference type="GO" id="GO:0005737">
    <property type="term" value="C:cytoplasm"/>
    <property type="evidence" value="ECO:0007669"/>
    <property type="project" value="TreeGrafter"/>
</dbReference>
<dbReference type="Gene3D" id="1.10.1040.10">
    <property type="entry name" value="N-(1-d-carboxylethyl)-l-norvaline Dehydrogenase, domain 2"/>
    <property type="match status" value="1"/>
</dbReference>
<name>A0A9W8DQN6_9FUNG</name>
<dbReference type="InterPro" id="IPR051402">
    <property type="entry name" value="KPR-Related"/>
</dbReference>
<dbReference type="Pfam" id="PF02558">
    <property type="entry name" value="ApbA"/>
    <property type="match status" value="1"/>
</dbReference>
<evidence type="ECO:0008006" key="5">
    <source>
        <dbReference type="Google" id="ProtNLM"/>
    </source>
</evidence>
<dbReference type="InterPro" id="IPR036291">
    <property type="entry name" value="NAD(P)-bd_dom_sf"/>
</dbReference>
<evidence type="ECO:0000313" key="4">
    <source>
        <dbReference type="Proteomes" id="UP001150538"/>
    </source>
</evidence>
<feature type="domain" description="Ketopantoate reductase C-terminal" evidence="2">
    <location>
        <begin position="202"/>
        <end position="329"/>
    </location>
</feature>
<evidence type="ECO:0000259" key="1">
    <source>
        <dbReference type="Pfam" id="PF02558"/>
    </source>
</evidence>
<dbReference type="OrthoDB" id="3609at2759"/>